<dbReference type="InterPro" id="IPR055357">
    <property type="entry name" value="LRR_At1g61320_AtMIF1"/>
</dbReference>
<evidence type="ECO:0000256" key="1">
    <source>
        <dbReference type="SAM" id="MobiDB-lite"/>
    </source>
</evidence>
<dbReference type="PANTHER" id="PTHR34145">
    <property type="entry name" value="OS02G0105600 PROTEIN"/>
    <property type="match status" value="1"/>
</dbReference>
<dbReference type="SUPFAM" id="SSF52047">
    <property type="entry name" value="RNI-like"/>
    <property type="match status" value="1"/>
</dbReference>
<dbReference type="Pfam" id="PF23622">
    <property type="entry name" value="LRR_At1g61320_AtMIF1"/>
    <property type="match status" value="1"/>
</dbReference>
<dbReference type="AlphaFoldDB" id="A0ABC9BU67"/>
<evidence type="ECO:0000313" key="3">
    <source>
        <dbReference type="EMBL" id="CAL5006808.1"/>
    </source>
</evidence>
<dbReference type="PANTHER" id="PTHR34145:SF57">
    <property type="entry name" value="F-BOX DOMAIN-CONTAINING PROTEIN"/>
    <property type="match status" value="1"/>
</dbReference>
<name>A0ABC9BU67_9POAL</name>
<accession>A0ABC9BU67</accession>
<organism evidence="3 4">
    <name type="scientific">Urochloa decumbens</name>
    <dbReference type="NCBI Taxonomy" id="240449"/>
    <lineage>
        <taxon>Eukaryota</taxon>
        <taxon>Viridiplantae</taxon>
        <taxon>Streptophyta</taxon>
        <taxon>Embryophyta</taxon>
        <taxon>Tracheophyta</taxon>
        <taxon>Spermatophyta</taxon>
        <taxon>Magnoliopsida</taxon>
        <taxon>Liliopsida</taxon>
        <taxon>Poales</taxon>
        <taxon>Poaceae</taxon>
        <taxon>PACMAD clade</taxon>
        <taxon>Panicoideae</taxon>
        <taxon>Panicodae</taxon>
        <taxon>Paniceae</taxon>
        <taxon>Melinidinae</taxon>
        <taxon>Urochloa</taxon>
    </lineage>
</organism>
<dbReference type="PROSITE" id="PS50181">
    <property type="entry name" value="FBOX"/>
    <property type="match status" value="1"/>
</dbReference>
<sequence length="474" mass="55682">MGQRFSIKMMNDPIGQERNTTDEEAPGKATHETRRRHVHFEDLPRDVLYSIVSKLPPKEFARTSVLLSRWRCMWSECPRLTFDAVVVCNCNMDNLHQHTDEFIHKVNAVLQKHQGMVVETLEIKIDFVDSLIHHLDGWINFAVSSRTKNLTFDLKPQNFLERNDRYVFPFKLLDYGSISRLQHMQLSFVSLKLPSQFRGFPNLKKLYLQVVHASRKDLQHVLSHCYKLEWLRMDRCNINDELMVDGQLPHLLYLYVEYCKLTRIKFQAVNLATFKYEGFSAVPIDLSHSSKLQNAYFWLNKAVFQHVLMSLLKGLPNVQNLTLRICSQHLEKHWLWDDPLKFSHLRHLQLFMFAHSEHVDKILYSVSFLRATPFIEKLEVHYAICVLWSVDVGPRRQDFGVCKYNYLKNMWITGFKGARGQVEFLLHVVESAPALEDIIVDTEQRAYEDLWPHKDEEFDKARTGLKKPLETGPV</sequence>
<evidence type="ECO:0000259" key="2">
    <source>
        <dbReference type="PROSITE" id="PS50181"/>
    </source>
</evidence>
<protein>
    <recommendedName>
        <fullName evidence="2">F-box domain-containing protein</fullName>
    </recommendedName>
</protein>
<keyword evidence="4" id="KW-1185">Reference proteome</keyword>
<dbReference type="Proteomes" id="UP001497457">
    <property type="component" value="Chromosome 27b"/>
</dbReference>
<feature type="compositionally biased region" description="Basic and acidic residues" evidence="1">
    <location>
        <begin position="19"/>
        <end position="32"/>
    </location>
</feature>
<feature type="domain" description="F-box" evidence="2">
    <location>
        <begin position="37"/>
        <end position="85"/>
    </location>
</feature>
<gene>
    <name evidence="3" type="ORF">URODEC1_LOCUS68221</name>
</gene>
<reference evidence="3" key="1">
    <citation type="submission" date="2024-10" db="EMBL/GenBank/DDBJ databases">
        <authorList>
            <person name="Ryan C."/>
        </authorList>
    </citation>
    <scope>NUCLEOTIDE SEQUENCE [LARGE SCALE GENOMIC DNA]</scope>
</reference>
<evidence type="ECO:0000313" key="4">
    <source>
        <dbReference type="Proteomes" id="UP001497457"/>
    </source>
</evidence>
<dbReference type="InterPro" id="IPR053772">
    <property type="entry name" value="At1g61320/At1g61330-like"/>
</dbReference>
<proteinExistence type="predicted"/>
<feature type="region of interest" description="Disordered" evidence="1">
    <location>
        <begin position="1"/>
        <end position="34"/>
    </location>
</feature>
<dbReference type="InterPro" id="IPR032675">
    <property type="entry name" value="LRR_dom_sf"/>
</dbReference>
<dbReference type="InterPro" id="IPR036047">
    <property type="entry name" value="F-box-like_dom_sf"/>
</dbReference>
<dbReference type="InterPro" id="IPR001810">
    <property type="entry name" value="F-box_dom"/>
</dbReference>
<dbReference type="Gene3D" id="3.80.10.10">
    <property type="entry name" value="Ribonuclease Inhibitor"/>
    <property type="match status" value="1"/>
</dbReference>
<dbReference type="SUPFAM" id="SSF81383">
    <property type="entry name" value="F-box domain"/>
    <property type="match status" value="1"/>
</dbReference>
<dbReference type="EMBL" id="OZ075137">
    <property type="protein sequence ID" value="CAL5006808.1"/>
    <property type="molecule type" value="Genomic_DNA"/>
</dbReference>